<dbReference type="EMBL" id="HBGG01012843">
    <property type="protein sequence ID" value="CAD9204328.1"/>
    <property type="molecule type" value="Transcribed_RNA"/>
</dbReference>
<name>A0A7S1SNK9_9CHLO</name>
<sequence length="376" mass="41478">MATSTAAWWACLQQERQTQEQQRVHPIGGAESRQQQAFDEFVREEAAAWQQTLENGWQQCQQQHAVYPSTSYSVGLKRMRSGALETPAPLYFDWAPPSTDLQDAALDSFVYNLHSRYLQSTAAQQPLSYGKDACLGLSPTSVYGGCPSGASSGCATPQDACLGPWAPSPPACAFERGYALHQQQPCELSSPLKRLRVDQSNAYGGRSFTWIHDSRVPENYGRPVQAAPRPAHRKPPTSRRSMEDLRYCVAAPSRGNASFSCADYGLVRSGRCSQAMDVLGRWSSALSLDNVETVPFAFHLWSRVASGALTQNRHPLDAVLAACLWISAKLHEHRMVVPSAVSLSSLSGMPIRYLRRAEKAVMSCVDWAPLSEWNKL</sequence>
<dbReference type="InterPro" id="IPR036915">
    <property type="entry name" value="Cyclin-like_sf"/>
</dbReference>
<accession>A0A7S1SNK9</accession>
<protein>
    <submittedName>
        <fullName evidence="1">Uncharacterized protein</fullName>
    </submittedName>
</protein>
<reference evidence="1" key="1">
    <citation type="submission" date="2021-01" db="EMBL/GenBank/DDBJ databases">
        <authorList>
            <person name="Corre E."/>
            <person name="Pelletier E."/>
            <person name="Niang G."/>
            <person name="Scheremetjew M."/>
            <person name="Finn R."/>
            <person name="Kale V."/>
            <person name="Holt S."/>
            <person name="Cochrane G."/>
            <person name="Meng A."/>
            <person name="Brown T."/>
            <person name="Cohen L."/>
        </authorList>
    </citation>
    <scope>NUCLEOTIDE SEQUENCE</scope>
    <source>
        <strain evidence="1">PLY429</strain>
    </source>
</reference>
<organism evidence="1">
    <name type="scientific">Tetraselmis chuii</name>
    <dbReference type="NCBI Taxonomy" id="63592"/>
    <lineage>
        <taxon>Eukaryota</taxon>
        <taxon>Viridiplantae</taxon>
        <taxon>Chlorophyta</taxon>
        <taxon>core chlorophytes</taxon>
        <taxon>Chlorodendrophyceae</taxon>
        <taxon>Chlorodendrales</taxon>
        <taxon>Chlorodendraceae</taxon>
        <taxon>Tetraselmis</taxon>
    </lineage>
</organism>
<evidence type="ECO:0000313" key="1">
    <source>
        <dbReference type="EMBL" id="CAD9204328.1"/>
    </source>
</evidence>
<dbReference type="CDD" id="cd00043">
    <property type="entry name" value="CYCLIN_SF"/>
    <property type="match status" value="1"/>
</dbReference>
<gene>
    <name evidence="1" type="ORF">TCHU04912_LOCUS6563</name>
</gene>
<dbReference type="SUPFAM" id="SSF47954">
    <property type="entry name" value="Cyclin-like"/>
    <property type="match status" value="1"/>
</dbReference>
<dbReference type="AlphaFoldDB" id="A0A7S1SNK9"/>
<proteinExistence type="predicted"/>